<reference evidence="1" key="1">
    <citation type="submission" date="2014-11" db="EMBL/GenBank/DDBJ databases">
        <authorList>
            <person name="Amaro Gonzalez C."/>
        </authorList>
    </citation>
    <scope>NUCLEOTIDE SEQUENCE</scope>
</reference>
<dbReference type="EMBL" id="GBXM01037901">
    <property type="protein sequence ID" value="JAH70676.1"/>
    <property type="molecule type" value="Transcribed_RNA"/>
</dbReference>
<protein>
    <submittedName>
        <fullName evidence="1">Uncharacterized protein</fullName>
    </submittedName>
</protein>
<accession>A0A0E9UY36</accession>
<proteinExistence type="predicted"/>
<organism evidence="1">
    <name type="scientific">Anguilla anguilla</name>
    <name type="common">European freshwater eel</name>
    <name type="synonym">Muraena anguilla</name>
    <dbReference type="NCBI Taxonomy" id="7936"/>
    <lineage>
        <taxon>Eukaryota</taxon>
        <taxon>Metazoa</taxon>
        <taxon>Chordata</taxon>
        <taxon>Craniata</taxon>
        <taxon>Vertebrata</taxon>
        <taxon>Euteleostomi</taxon>
        <taxon>Actinopterygii</taxon>
        <taxon>Neopterygii</taxon>
        <taxon>Teleostei</taxon>
        <taxon>Anguilliformes</taxon>
        <taxon>Anguillidae</taxon>
        <taxon>Anguilla</taxon>
    </lineage>
</organism>
<sequence length="31" mass="3496">MTERHLLCGVEHGLWLYPAVSVMRLNPAQSS</sequence>
<dbReference type="AlphaFoldDB" id="A0A0E9UY36"/>
<name>A0A0E9UY36_ANGAN</name>
<evidence type="ECO:0000313" key="1">
    <source>
        <dbReference type="EMBL" id="JAH70676.1"/>
    </source>
</evidence>
<reference evidence="1" key="2">
    <citation type="journal article" date="2015" name="Fish Shellfish Immunol.">
        <title>Early steps in the European eel (Anguilla anguilla)-Vibrio vulnificus interaction in the gills: Role of the RtxA13 toxin.</title>
        <authorList>
            <person name="Callol A."/>
            <person name="Pajuelo D."/>
            <person name="Ebbesson L."/>
            <person name="Teles M."/>
            <person name="MacKenzie S."/>
            <person name="Amaro C."/>
        </authorList>
    </citation>
    <scope>NUCLEOTIDE SEQUENCE</scope>
</reference>